<evidence type="ECO:0000313" key="2">
    <source>
        <dbReference type="EMBL" id="MEQ2231328.1"/>
    </source>
</evidence>
<reference evidence="2 3" key="1">
    <citation type="submission" date="2021-06" db="EMBL/GenBank/DDBJ databases">
        <authorList>
            <person name="Palmer J.M."/>
        </authorList>
    </citation>
    <scope>NUCLEOTIDE SEQUENCE [LARGE SCALE GENOMIC DNA]</scope>
    <source>
        <strain evidence="3">if_2019</strain>
        <tissue evidence="2">Muscle</tissue>
    </source>
</reference>
<sequence length="107" mass="12143">FSVFCSAVCRGCCIVVGRRSREFLWSIWSSFTSSTRRGSTTGTSGWTLSTSLNFLFWFWMLTKTLRTIGSSRKKLLTRSESFSPHYEAPPFTPQNISTRVPSRTTAL</sequence>
<feature type="region of interest" description="Disordered" evidence="1">
    <location>
        <begin position="83"/>
        <end position="107"/>
    </location>
</feature>
<feature type="compositionally biased region" description="Polar residues" evidence="1">
    <location>
        <begin position="93"/>
        <end position="107"/>
    </location>
</feature>
<dbReference type="Proteomes" id="UP001482620">
    <property type="component" value="Unassembled WGS sequence"/>
</dbReference>
<evidence type="ECO:0008006" key="4">
    <source>
        <dbReference type="Google" id="ProtNLM"/>
    </source>
</evidence>
<name>A0ABV0THK9_9TELE</name>
<proteinExistence type="predicted"/>
<feature type="non-terminal residue" evidence="2">
    <location>
        <position position="107"/>
    </location>
</feature>
<dbReference type="EMBL" id="JAHRIQ010032685">
    <property type="protein sequence ID" value="MEQ2231328.1"/>
    <property type="molecule type" value="Genomic_DNA"/>
</dbReference>
<accession>A0ABV0THK9</accession>
<gene>
    <name evidence="2" type="ORF">ILYODFUR_038439</name>
</gene>
<keyword evidence="3" id="KW-1185">Reference proteome</keyword>
<evidence type="ECO:0000313" key="3">
    <source>
        <dbReference type="Proteomes" id="UP001482620"/>
    </source>
</evidence>
<organism evidence="2 3">
    <name type="scientific">Ilyodon furcidens</name>
    <name type="common">goldbreast splitfin</name>
    <dbReference type="NCBI Taxonomy" id="33524"/>
    <lineage>
        <taxon>Eukaryota</taxon>
        <taxon>Metazoa</taxon>
        <taxon>Chordata</taxon>
        <taxon>Craniata</taxon>
        <taxon>Vertebrata</taxon>
        <taxon>Euteleostomi</taxon>
        <taxon>Actinopterygii</taxon>
        <taxon>Neopterygii</taxon>
        <taxon>Teleostei</taxon>
        <taxon>Neoteleostei</taxon>
        <taxon>Acanthomorphata</taxon>
        <taxon>Ovalentaria</taxon>
        <taxon>Atherinomorphae</taxon>
        <taxon>Cyprinodontiformes</taxon>
        <taxon>Goodeidae</taxon>
        <taxon>Ilyodon</taxon>
    </lineage>
</organism>
<feature type="non-terminal residue" evidence="2">
    <location>
        <position position="1"/>
    </location>
</feature>
<evidence type="ECO:0000256" key="1">
    <source>
        <dbReference type="SAM" id="MobiDB-lite"/>
    </source>
</evidence>
<comment type="caution">
    <text evidence="2">The sequence shown here is derived from an EMBL/GenBank/DDBJ whole genome shotgun (WGS) entry which is preliminary data.</text>
</comment>
<protein>
    <recommendedName>
        <fullName evidence="4">Secreted protein</fullName>
    </recommendedName>
</protein>